<keyword evidence="4" id="KW-1185">Reference proteome</keyword>
<dbReference type="InterPro" id="IPR046527">
    <property type="entry name" value="PIR2-like_helical"/>
</dbReference>
<dbReference type="Pfam" id="PF20235">
    <property type="entry name" value="PIR2-like_helical"/>
    <property type="match status" value="1"/>
</dbReference>
<dbReference type="Proteomes" id="UP000000768">
    <property type="component" value="Chromosome 1"/>
</dbReference>
<evidence type="ECO:0000313" key="4">
    <source>
        <dbReference type="Proteomes" id="UP000000768"/>
    </source>
</evidence>
<name>A0A1Z5SB86_SORBI</name>
<dbReference type="STRING" id="4558.A0A1Z5SB86"/>
<evidence type="ECO:0000259" key="2">
    <source>
        <dbReference type="Pfam" id="PF20235"/>
    </source>
</evidence>
<dbReference type="eggNOG" id="ENOG502QVIE">
    <property type="taxonomic scope" value="Eukaryota"/>
</dbReference>
<feature type="compositionally biased region" description="Polar residues" evidence="1">
    <location>
        <begin position="46"/>
        <end position="61"/>
    </location>
</feature>
<dbReference type="PANTHER" id="PTHR46405">
    <property type="entry name" value="OS05G0141500 PROTEIN"/>
    <property type="match status" value="1"/>
</dbReference>
<dbReference type="InterPro" id="IPR046934">
    <property type="entry name" value="PIR2-like"/>
</dbReference>
<reference evidence="3 4" key="1">
    <citation type="journal article" date="2009" name="Nature">
        <title>The Sorghum bicolor genome and the diversification of grasses.</title>
        <authorList>
            <person name="Paterson A.H."/>
            <person name="Bowers J.E."/>
            <person name="Bruggmann R."/>
            <person name="Dubchak I."/>
            <person name="Grimwood J."/>
            <person name="Gundlach H."/>
            <person name="Haberer G."/>
            <person name="Hellsten U."/>
            <person name="Mitros T."/>
            <person name="Poliakov A."/>
            <person name="Schmutz J."/>
            <person name="Spannagl M."/>
            <person name="Tang H."/>
            <person name="Wang X."/>
            <person name="Wicker T."/>
            <person name="Bharti A.K."/>
            <person name="Chapman J."/>
            <person name="Feltus F.A."/>
            <person name="Gowik U."/>
            <person name="Grigoriev I.V."/>
            <person name="Lyons E."/>
            <person name="Maher C.A."/>
            <person name="Martis M."/>
            <person name="Narechania A."/>
            <person name="Otillar R.P."/>
            <person name="Penning B.W."/>
            <person name="Salamov A.A."/>
            <person name="Wang Y."/>
            <person name="Zhang L."/>
            <person name="Carpita N.C."/>
            <person name="Freeling M."/>
            <person name="Gingle A.R."/>
            <person name="Hash C.T."/>
            <person name="Keller B."/>
            <person name="Klein P."/>
            <person name="Kresovich S."/>
            <person name="McCann M.C."/>
            <person name="Ming R."/>
            <person name="Peterson D.G."/>
            <person name="Mehboob-ur-Rahman"/>
            <person name="Ware D."/>
            <person name="Westhoff P."/>
            <person name="Mayer K.F."/>
            <person name="Messing J."/>
            <person name="Rokhsar D.S."/>
        </authorList>
    </citation>
    <scope>NUCLEOTIDE SEQUENCE [LARGE SCALE GENOMIC DNA]</scope>
    <source>
        <strain evidence="4">cv. BTx623</strain>
    </source>
</reference>
<organism evidence="3 4">
    <name type="scientific">Sorghum bicolor</name>
    <name type="common">Sorghum</name>
    <name type="synonym">Sorghum vulgare</name>
    <dbReference type="NCBI Taxonomy" id="4558"/>
    <lineage>
        <taxon>Eukaryota</taxon>
        <taxon>Viridiplantae</taxon>
        <taxon>Streptophyta</taxon>
        <taxon>Embryophyta</taxon>
        <taxon>Tracheophyta</taxon>
        <taxon>Spermatophyta</taxon>
        <taxon>Magnoliopsida</taxon>
        <taxon>Liliopsida</taxon>
        <taxon>Poales</taxon>
        <taxon>Poaceae</taxon>
        <taxon>PACMAD clade</taxon>
        <taxon>Panicoideae</taxon>
        <taxon>Andropogonodae</taxon>
        <taxon>Andropogoneae</taxon>
        <taxon>Sorghinae</taxon>
        <taxon>Sorghum</taxon>
    </lineage>
</organism>
<dbReference type="InParanoid" id="A0A1Z5SB86"/>
<dbReference type="PANTHER" id="PTHR46405:SF3">
    <property type="entry name" value="RING_U-BOX SUPERFAMILY PROTEIN"/>
    <property type="match status" value="1"/>
</dbReference>
<evidence type="ECO:0000256" key="1">
    <source>
        <dbReference type="SAM" id="MobiDB-lite"/>
    </source>
</evidence>
<feature type="region of interest" description="Disordered" evidence="1">
    <location>
        <begin position="1"/>
        <end position="78"/>
    </location>
</feature>
<sequence>MPQPSRLLCANPPAPPIPSSKPANPTPAASDSDSPVMARQALECESSASQNGRSAAGSQPVSDLDPAAGKDAAPRGRAATAAELEERLLKRLDELYAAALARLADLGHGEEASLEAVLHSGHCYGKLRDPVSNIVANTRAYLSDPPHASRAGGFADLRRLEEYSLAGLVCLLQSSCHTLTRAEAFQCLLASDLRLEEAIAMGSSLNGERSPASVPSQRG</sequence>
<protein>
    <recommendedName>
        <fullName evidence="2">PIR2-like helical domain-containing protein</fullName>
    </recommendedName>
</protein>
<feature type="domain" description="PIR2-like helical" evidence="2">
    <location>
        <begin position="91"/>
        <end position="201"/>
    </location>
</feature>
<dbReference type="Gramene" id="OQU93157">
    <property type="protein sequence ID" value="OQU93157"/>
    <property type="gene ID" value="SORBI_3001G490950"/>
</dbReference>
<reference evidence="4" key="2">
    <citation type="journal article" date="2018" name="Plant J.">
        <title>The Sorghum bicolor reference genome: improved assembly, gene annotations, a transcriptome atlas, and signatures of genome organization.</title>
        <authorList>
            <person name="McCormick R.F."/>
            <person name="Truong S.K."/>
            <person name="Sreedasyam A."/>
            <person name="Jenkins J."/>
            <person name="Shu S."/>
            <person name="Sims D."/>
            <person name="Kennedy M."/>
            <person name="Amirebrahimi M."/>
            <person name="Weers B.D."/>
            <person name="McKinley B."/>
            <person name="Mattison A."/>
            <person name="Morishige D.T."/>
            <person name="Grimwood J."/>
            <person name="Schmutz J."/>
            <person name="Mullet J.E."/>
        </authorList>
    </citation>
    <scope>NUCLEOTIDE SEQUENCE [LARGE SCALE GENOMIC DNA]</scope>
    <source>
        <strain evidence="4">cv. BTx623</strain>
    </source>
</reference>
<dbReference type="AlphaFoldDB" id="A0A1Z5SB86"/>
<evidence type="ECO:0000313" key="3">
    <source>
        <dbReference type="EMBL" id="OQU93157.1"/>
    </source>
</evidence>
<dbReference type="EMBL" id="CM000760">
    <property type="protein sequence ID" value="OQU93157.1"/>
    <property type="molecule type" value="Genomic_DNA"/>
</dbReference>
<proteinExistence type="predicted"/>
<accession>A0A1Z5SB86</accession>
<gene>
    <name evidence="3" type="ORF">SORBI_3001G490950</name>
</gene>